<evidence type="ECO:0000256" key="1">
    <source>
        <dbReference type="SAM" id="MobiDB-lite"/>
    </source>
</evidence>
<sequence>MKGQGECLQTLQEHGGRRGARLAGWWECSVGGKYMPGQARPDQARKAEADHSRGDGRTSSDTRFVLLVGVSQPFEASINGEVVPPLHPPLWAWAWASFPRKPRAYRGTFTLTPDGFGQILACSPLRAQSSLGCQNHRRSLDQMVYWWSAGQLLQDRHVSPLRAMSEQGFVLTFTGINY</sequence>
<name>A0A176W2Z4_MARPO</name>
<feature type="compositionally biased region" description="Basic and acidic residues" evidence="1">
    <location>
        <begin position="42"/>
        <end position="58"/>
    </location>
</feature>
<proteinExistence type="predicted"/>
<reference evidence="2" key="1">
    <citation type="submission" date="2016-03" db="EMBL/GenBank/DDBJ databases">
        <title>Mechanisms controlling the formation of the plant cell surface in tip-growing cells are functionally conserved among land plants.</title>
        <authorList>
            <person name="Honkanen S."/>
            <person name="Jones V.A."/>
            <person name="Morieri G."/>
            <person name="Champion C."/>
            <person name="Hetherington A.J."/>
            <person name="Kelly S."/>
            <person name="Saint-Marcoux D."/>
            <person name="Proust H."/>
            <person name="Prescott H."/>
            <person name="Dolan L."/>
        </authorList>
    </citation>
    <scope>NUCLEOTIDE SEQUENCE [LARGE SCALE GENOMIC DNA]</scope>
    <source>
        <tissue evidence="2">Whole gametophyte</tissue>
    </source>
</reference>
<organism evidence="2 3">
    <name type="scientific">Marchantia polymorpha subsp. ruderalis</name>
    <dbReference type="NCBI Taxonomy" id="1480154"/>
    <lineage>
        <taxon>Eukaryota</taxon>
        <taxon>Viridiplantae</taxon>
        <taxon>Streptophyta</taxon>
        <taxon>Embryophyta</taxon>
        <taxon>Marchantiophyta</taxon>
        <taxon>Marchantiopsida</taxon>
        <taxon>Marchantiidae</taxon>
        <taxon>Marchantiales</taxon>
        <taxon>Marchantiaceae</taxon>
        <taxon>Marchantia</taxon>
    </lineage>
</organism>
<evidence type="ECO:0000313" key="3">
    <source>
        <dbReference type="Proteomes" id="UP000077202"/>
    </source>
</evidence>
<keyword evidence="3" id="KW-1185">Reference proteome</keyword>
<gene>
    <name evidence="2" type="ORF">AXG93_3911s1190</name>
</gene>
<feature type="region of interest" description="Disordered" evidence="1">
    <location>
        <begin position="36"/>
        <end position="58"/>
    </location>
</feature>
<evidence type="ECO:0000313" key="2">
    <source>
        <dbReference type="EMBL" id="OAE27437.1"/>
    </source>
</evidence>
<dbReference type="Proteomes" id="UP000077202">
    <property type="component" value="Unassembled WGS sequence"/>
</dbReference>
<comment type="caution">
    <text evidence="2">The sequence shown here is derived from an EMBL/GenBank/DDBJ whole genome shotgun (WGS) entry which is preliminary data.</text>
</comment>
<dbReference type="EMBL" id="LVLJ01001899">
    <property type="protein sequence ID" value="OAE27437.1"/>
    <property type="molecule type" value="Genomic_DNA"/>
</dbReference>
<accession>A0A176W2Z4</accession>
<protein>
    <submittedName>
        <fullName evidence="2">Uncharacterized protein</fullName>
    </submittedName>
</protein>
<dbReference type="AlphaFoldDB" id="A0A176W2Z4"/>